<keyword evidence="1 5" id="KW-0808">Transferase</keyword>
<dbReference type="InterPro" id="IPR016030">
    <property type="entry name" value="CblAdoTrfase-like"/>
</dbReference>
<dbReference type="Gene3D" id="1.20.1200.10">
    <property type="entry name" value="Cobalamin adenosyltransferase-like"/>
    <property type="match status" value="1"/>
</dbReference>
<dbReference type="GO" id="GO:0009236">
    <property type="term" value="P:cobalamin biosynthetic process"/>
    <property type="evidence" value="ECO:0007669"/>
    <property type="project" value="InterPro"/>
</dbReference>
<reference evidence="5" key="1">
    <citation type="journal article" date="2016" name="Genome Announc.">
        <title>Draft Genome Sequence of the Syntrophic Lactate-Degrading Bacterium Tepidanaerobacter syntrophicus JLT.</title>
        <authorList>
            <person name="Matsuura N."/>
            <person name="Ohashi A."/>
            <person name="Tourlousse D.M."/>
            <person name="Sekiguchi Y."/>
        </authorList>
    </citation>
    <scope>NUCLEOTIDE SEQUENCE [LARGE SCALE GENOMIC DNA]</scope>
    <source>
        <strain evidence="5">JL</strain>
    </source>
</reference>
<proteinExistence type="predicted"/>
<sequence>MKVLTEIDLRSNLKNLDSIKTYKVPSGTILTPAARSFLTENKIDIVFADDEKEEIKENPKESKSNIEAEKREEGSKKPRYFLIGAGIRTDEKPEAYTHLYANNLVPKCHPRIKFRGKIDSLEACIICTQVKAKTLKMDNVAEDLNDILTLARNILRAEVLSEPLEDFLLLGLSEQDIREISHNPQKTLGISHFIPSYEMGEMMAELNYVRTQIRETEIAGVEAFLDVAEGLKREDIIKALNRMSSAVYVMMCRLKAGKY</sequence>
<name>A0A0U9HMD4_9FIRM</name>
<evidence type="ECO:0000313" key="5">
    <source>
        <dbReference type="EMBL" id="GAQ24103.1"/>
    </source>
</evidence>
<evidence type="ECO:0000313" key="6">
    <source>
        <dbReference type="Proteomes" id="UP000062160"/>
    </source>
</evidence>
<keyword evidence="6" id="KW-1185">Reference proteome</keyword>
<accession>A0A0U9HMD4</accession>
<evidence type="ECO:0000256" key="3">
    <source>
        <dbReference type="ARBA" id="ARBA00022840"/>
    </source>
</evidence>
<dbReference type="SUPFAM" id="SSF89028">
    <property type="entry name" value="Cobalamin adenosyltransferase-like"/>
    <property type="match status" value="1"/>
</dbReference>
<dbReference type="GO" id="GO:0005524">
    <property type="term" value="F:ATP binding"/>
    <property type="evidence" value="ECO:0007669"/>
    <property type="project" value="UniProtKB-KW"/>
</dbReference>
<dbReference type="Proteomes" id="UP000062160">
    <property type="component" value="Unassembled WGS sequence"/>
</dbReference>
<dbReference type="InterPro" id="IPR036451">
    <property type="entry name" value="CblAdoTrfase-like_sf"/>
</dbReference>
<keyword evidence="3" id="KW-0067">ATP-binding</keyword>
<organism evidence="5">
    <name type="scientific">Tepidanaerobacter syntrophicus</name>
    <dbReference type="NCBI Taxonomy" id="224999"/>
    <lineage>
        <taxon>Bacteria</taxon>
        <taxon>Bacillati</taxon>
        <taxon>Bacillota</taxon>
        <taxon>Clostridia</taxon>
        <taxon>Thermosediminibacterales</taxon>
        <taxon>Tepidanaerobacteraceae</taxon>
        <taxon>Tepidanaerobacter</taxon>
    </lineage>
</organism>
<gene>
    <name evidence="5" type="ORF">TSYNT_188</name>
</gene>
<protein>
    <submittedName>
        <fullName evidence="5">Ethanolamine utilization cobalamin adenosyltransferase</fullName>
    </submittedName>
</protein>
<keyword evidence="2" id="KW-0547">Nucleotide-binding</keyword>
<dbReference type="PIRSF" id="PIRSF012294">
    <property type="entry name" value="ATR_EutT"/>
    <property type="match status" value="1"/>
</dbReference>
<dbReference type="RefSeq" id="WP_059031174.1">
    <property type="nucleotide sequence ID" value="NZ_BSDN01000006.1"/>
</dbReference>
<dbReference type="Pfam" id="PF01923">
    <property type="entry name" value="Cob_adeno_trans"/>
    <property type="match status" value="1"/>
</dbReference>
<evidence type="ECO:0000259" key="4">
    <source>
        <dbReference type="Pfam" id="PF01923"/>
    </source>
</evidence>
<evidence type="ECO:0000256" key="1">
    <source>
        <dbReference type="ARBA" id="ARBA00022679"/>
    </source>
</evidence>
<dbReference type="AlphaFoldDB" id="A0A0U9HMD4"/>
<feature type="domain" description="Cobalamin adenosyltransferase-like" evidence="4">
    <location>
        <begin position="88"/>
        <end position="252"/>
    </location>
</feature>
<evidence type="ECO:0000256" key="2">
    <source>
        <dbReference type="ARBA" id="ARBA00022741"/>
    </source>
</evidence>
<dbReference type="InterPro" id="IPR009194">
    <property type="entry name" value="AdoTrfase_EutT"/>
</dbReference>
<dbReference type="GO" id="GO:0008817">
    <property type="term" value="F:corrinoid adenosyltransferase activity"/>
    <property type="evidence" value="ECO:0007669"/>
    <property type="project" value="InterPro"/>
</dbReference>
<dbReference type="STRING" id="224999.GCA_001485475_00086"/>
<dbReference type="GO" id="GO:0006580">
    <property type="term" value="P:ethanolamine metabolic process"/>
    <property type="evidence" value="ECO:0007669"/>
    <property type="project" value="InterPro"/>
</dbReference>
<dbReference type="EMBL" id="DF976995">
    <property type="protein sequence ID" value="GAQ24103.1"/>
    <property type="molecule type" value="Genomic_DNA"/>
</dbReference>